<dbReference type="EMBL" id="JACHXO010000001">
    <property type="protein sequence ID" value="MBB3193379.1"/>
    <property type="molecule type" value="Genomic_DNA"/>
</dbReference>
<feature type="region of interest" description="Disordered" evidence="26">
    <location>
        <begin position="810"/>
        <end position="838"/>
    </location>
</feature>
<dbReference type="SUPFAM" id="SSF56601">
    <property type="entry name" value="beta-lactamase/transpeptidase-like"/>
    <property type="match status" value="1"/>
</dbReference>
<keyword evidence="14 31" id="KW-0378">Hydrolase</keyword>
<gene>
    <name evidence="31" type="ORF">FHS28_000744</name>
</gene>
<comment type="subcellular location">
    <subcellularLocation>
        <location evidence="1">Cell inner membrane</location>
        <topology evidence="1">Single-pass type II membrane protein</topology>
    </subcellularLocation>
</comment>
<dbReference type="GO" id="GO:0016787">
    <property type="term" value="F:hydrolase activity"/>
    <property type="evidence" value="ECO:0007669"/>
    <property type="project" value="UniProtKB-KW"/>
</dbReference>
<evidence type="ECO:0000256" key="18">
    <source>
        <dbReference type="ARBA" id="ARBA00022989"/>
    </source>
</evidence>
<evidence type="ECO:0000256" key="2">
    <source>
        <dbReference type="ARBA" id="ARBA00004752"/>
    </source>
</evidence>
<protein>
    <recommendedName>
        <fullName evidence="6">Penicillin-binding protein 1A</fullName>
        <ecNumber evidence="24">2.4.99.28</ecNumber>
        <ecNumber evidence="5">3.4.16.4</ecNumber>
    </recommendedName>
</protein>
<evidence type="ECO:0000256" key="16">
    <source>
        <dbReference type="ARBA" id="ARBA00022968"/>
    </source>
</evidence>
<evidence type="ECO:0000313" key="31">
    <source>
        <dbReference type="EMBL" id="MBB3193379.1"/>
    </source>
</evidence>
<dbReference type="PANTHER" id="PTHR32282:SF27">
    <property type="entry name" value="PENICILLIN-BINDING PROTEIN 1A"/>
    <property type="match status" value="1"/>
</dbReference>
<dbReference type="GO" id="GO:0016757">
    <property type="term" value="F:glycosyltransferase activity"/>
    <property type="evidence" value="ECO:0007669"/>
    <property type="project" value="UniProtKB-KW"/>
</dbReference>
<proteinExistence type="inferred from homology"/>
<keyword evidence="9" id="KW-0121">Carboxypeptidase</keyword>
<dbReference type="Pfam" id="PF00905">
    <property type="entry name" value="Transpeptidase"/>
    <property type="match status" value="1"/>
</dbReference>
<evidence type="ECO:0000256" key="1">
    <source>
        <dbReference type="ARBA" id="ARBA00004249"/>
    </source>
</evidence>
<evidence type="ECO:0000256" key="21">
    <source>
        <dbReference type="ARBA" id="ARBA00023268"/>
    </source>
</evidence>
<keyword evidence="11 31" id="KW-0328">Glycosyltransferase</keyword>
<keyword evidence="19 27" id="KW-0472">Membrane</keyword>
<comment type="similarity">
    <text evidence="4">In the N-terminal section; belongs to the glycosyltransferase 51 family.</text>
</comment>
<keyword evidence="21" id="KW-0511">Multifunctional enzyme</keyword>
<evidence type="ECO:0000256" key="3">
    <source>
        <dbReference type="ARBA" id="ARBA00007090"/>
    </source>
</evidence>
<keyword evidence="17" id="KW-0573">Peptidoglycan synthesis</keyword>
<evidence type="ECO:0000256" key="20">
    <source>
        <dbReference type="ARBA" id="ARBA00023251"/>
    </source>
</evidence>
<dbReference type="PANTHER" id="PTHR32282">
    <property type="entry name" value="BINDING PROTEIN TRANSPEPTIDASE, PUTATIVE-RELATED"/>
    <property type="match status" value="1"/>
</dbReference>
<comment type="pathway">
    <text evidence="2">Cell wall biogenesis; peptidoglycan biosynthesis.</text>
</comment>
<organism evidence="31 32">
    <name type="scientific">Roseateles terrae</name>
    <dbReference type="NCBI Taxonomy" id="431060"/>
    <lineage>
        <taxon>Bacteria</taxon>
        <taxon>Pseudomonadati</taxon>
        <taxon>Pseudomonadota</taxon>
        <taxon>Betaproteobacteria</taxon>
        <taxon>Burkholderiales</taxon>
        <taxon>Sphaerotilaceae</taxon>
        <taxon>Roseateles</taxon>
    </lineage>
</organism>
<keyword evidence="13 27" id="KW-0812">Transmembrane</keyword>
<dbReference type="EC" id="2.4.99.28" evidence="24"/>
<feature type="domain" description="Penicillin-binding protein OB-like" evidence="30">
    <location>
        <begin position="347"/>
        <end position="459"/>
    </location>
</feature>
<dbReference type="InterPro" id="IPR031376">
    <property type="entry name" value="PCB_OB"/>
</dbReference>
<name>A0ABR6GQ68_9BURK</name>
<evidence type="ECO:0000256" key="22">
    <source>
        <dbReference type="ARBA" id="ARBA00023316"/>
    </source>
</evidence>
<feature type="transmembrane region" description="Helical" evidence="27">
    <location>
        <begin position="38"/>
        <end position="61"/>
    </location>
</feature>
<dbReference type="InterPro" id="IPR001264">
    <property type="entry name" value="Glyco_trans_51"/>
</dbReference>
<keyword evidence="16" id="KW-0735">Signal-anchor</keyword>
<evidence type="ECO:0000256" key="10">
    <source>
        <dbReference type="ARBA" id="ARBA00022670"/>
    </source>
</evidence>
<comment type="caution">
    <text evidence="31">The sequence shown here is derived from an EMBL/GenBank/DDBJ whole genome shotgun (WGS) entry which is preliminary data.</text>
</comment>
<keyword evidence="32" id="KW-1185">Reference proteome</keyword>
<evidence type="ECO:0000256" key="11">
    <source>
        <dbReference type="ARBA" id="ARBA00022676"/>
    </source>
</evidence>
<evidence type="ECO:0000256" key="17">
    <source>
        <dbReference type="ARBA" id="ARBA00022984"/>
    </source>
</evidence>
<dbReference type="SUPFAM" id="SSF53955">
    <property type="entry name" value="Lysozyme-like"/>
    <property type="match status" value="1"/>
</dbReference>
<keyword evidence="18 27" id="KW-1133">Transmembrane helix</keyword>
<evidence type="ECO:0000259" key="29">
    <source>
        <dbReference type="Pfam" id="PF00912"/>
    </source>
</evidence>
<dbReference type="EC" id="3.4.16.4" evidence="5"/>
<dbReference type="NCBIfam" id="TIGR02074">
    <property type="entry name" value="PBP_1a_fam"/>
    <property type="match status" value="1"/>
</dbReference>
<dbReference type="Pfam" id="PF17092">
    <property type="entry name" value="PCB_OB"/>
    <property type="match status" value="1"/>
</dbReference>
<keyword evidence="7" id="KW-1003">Cell membrane</keyword>
<dbReference type="Proteomes" id="UP000574369">
    <property type="component" value="Unassembled WGS sequence"/>
</dbReference>
<evidence type="ECO:0000256" key="5">
    <source>
        <dbReference type="ARBA" id="ARBA00012448"/>
    </source>
</evidence>
<feature type="domain" description="Glycosyl transferase family 51" evidence="29">
    <location>
        <begin position="86"/>
        <end position="261"/>
    </location>
</feature>
<evidence type="ECO:0000313" key="32">
    <source>
        <dbReference type="Proteomes" id="UP000574369"/>
    </source>
</evidence>
<dbReference type="InterPro" id="IPR012338">
    <property type="entry name" value="Beta-lactam/transpept-like"/>
</dbReference>
<evidence type="ECO:0000256" key="13">
    <source>
        <dbReference type="ARBA" id="ARBA00022692"/>
    </source>
</evidence>
<evidence type="ECO:0000256" key="24">
    <source>
        <dbReference type="ARBA" id="ARBA00044770"/>
    </source>
</evidence>
<dbReference type="InterPro" id="IPR050396">
    <property type="entry name" value="Glycosyltr_51/Transpeptidase"/>
</dbReference>
<sequence length="838" mass="91586">MQLLQKFLRQLLDVLRAAWAKTAPLRRSLARLPTWKRALVWGGAAMLSFVLIIGGAAAIVWPGLPDLSRLVDYQPKQPLRVYAADGELLAEYGTERRHYLPLDQIPKQMRQALLAVEDTNFYEHQGVYIPGMIRAFGVNLFSSSRSQGASTITQQLARDFYLTKRKLYTRKFVEILLALKMESQLSKDKILEVYMNQIYLGQRAYGFEAAAEAYFGKPLKALSTAEIAMLAGLPQNPYRANPINNFKAAKRRQLVVISRMQDVGLLTAEQAQAARDEKLQLRTAQEQRLPYGQYAAEMVRQQIHAQYGEDAYTRGINVTTTIRMDNQVAAYKALRRTLLDYERRKAWRGPEDTVDLPTDLTDTELDNAVTQALADHPDNDDLRAAVVTEVTSNRIRATLQDGEDIDLKGDGIRSVLSALSEKAKPNLRIQRGAIIRVLKGAPTKEFPKGAWAVTQPPEAEGALVSVEPETGRVLALVGGFDFARNQFNHATQAWRQPGSSFKPYLYSGALEMGASPATLVDDAPITIGDWSPRNSDGQYDGPITLRQALAKSKNMVTIRLLEQLSPERGRAWAGKFGIDVDRQPANLTLALGSGSVTPLQMASGYSVFANGGYLLKPLLITKITDSQNQVLFQAEPEKLTEDHRAISERNAFVTSTLLHEVAVRGTAYRASASLKRYDLYGKTGTTNDAVDAWFAGFQRKVATVVWIGYDQPRSLGDRETGGGIALPAWIDYMQVALKGVPTAEVPPPTDGSVAQIEGPNGPDWVFQEFAAGDTWLKTLGTISEMTTDPATGALLPAVPASGAASGVLVPGAASAAGPAPPARRSSGPPSSWFSGDGG</sequence>
<keyword evidence="12 31" id="KW-0808">Transferase</keyword>
<evidence type="ECO:0000256" key="7">
    <source>
        <dbReference type="ARBA" id="ARBA00022475"/>
    </source>
</evidence>
<comment type="catalytic activity">
    <reaction evidence="25">
        <text>[GlcNAc-(1-&gt;4)-Mur2Ac(oyl-L-Ala-gamma-D-Glu-L-Lys-D-Ala-D-Ala)](n)-di-trans,octa-cis-undecaprenyl diphosphate + beta-D-GlcNAc-(1-&gt;4)-Mur2Ac(oyl-L-Ala-gamma-D-Glu-L-Lys-D-Ala-D-Ala)-di-trans,octa-cis-undecaprenyl diphosphate = [GlcNAc-(1-&gt;4)-Mur2Ac(oyl-L-Ala-gamma-D-Glu-L-Lys-D-Ala-D-Ala)](n+1)-di-trans,octa-cis-undecaprenyl diphosphate + di-trans,octa-cis-undecaprenyl diphosphate + H(+)</text>
        <dbReference type="Rhea" id="RHEA:23708"/>
        <dbReference type="Rhea" id="RHEA-COMP:9602"/>
        <dbReference type="Rhea" id="RHEA-COMP:9603"/>
        <dbReference type="ChEBI" id="CHEBI:15378"/>
        <dbReference type="ChEBI" id="CHEBI:58405"/>
        <dbReference type="ChEBI" id="CHEBI:60033"/>
        <dbReference type="ChEBI" id="CHEBI:78435"/>
        <dbReference type="EC" id="2.4.99.28"/>
    </reaction>
</comment>
<dbReference type="InterPro" id="IPR023346">
    <property type="entry name" value="Lysozyme-like_dom_sf"/>
</dbReference>
<evidence type="ECO:0000259" key="30">
    <source>
        <dbReference type="Pfam" id="PF17092"/>
    </source>
</evidence>
<keyword evidence="15" id="KW-0133">Cell shape</keyword>
<keyword evidence="8" id="KW-0997">Cell inner membrane</keyword>
<dbReference type="Gene3D" id="3.40.710.10">
    <property type="entry name" value="DD-peptidase/beta-lactamase superfamily"/>
    <property type="match status" value="2"/>
</dbReference>
<evidence type="ECO:0000256" key="4">
    <source>
        <dbReference type="ARBA" id="ARBA00007739"/>
    </source>
</evidence>
<evidence type="ECO:0000256" key="15">
    <source>
        <dbReference type="ARBA" id="ARBA00022960"/>
    </source>
</evidence>
<dbReference type="InterPro" id="IPR001460">
    <property type="entry name" value="PCN-bd_Tpept"/>
</dbReference>
<comment type="similarity">
    <text evidence="3">In the C-terminal section; belongs to the transpeptidase family.</text>
</comment>
<evidence type="ECO:0000259" key="28">
    <source>
        <dbReference type="Pfam" id="PF00905"/>
    </source>
</evidence>
<evidence type="ECO:0000256" key="6">
    <source>
        <dbReference type="ARBA" id="ARBA00018638"/>
    </source>
</evidence>
<evidence type="ECO:0000256" key="9">
    <source>
        <dbReference type="ARBA" id="ARBA00022645"/>
    </source>
</evidence>
<evidence type="ECO:0000256" key="8">
    <source>
        <dbReference type="ARBA" id="ARBA00022519"/>
    </source>
</evidence>
<feature type="compositionally biased region" description="Low complexity" evidence="26">
    <location>
        <begin position="810"/>
        <end position="831"/>
    </location>
</feature>
<evidence type="ECO:0000256" key="14">
    <source>
        <dbReference type="ARBA" id="ARBA00022801"/>
    </source>
</evidence>
<dbReference type="Gene3D" id="1.10.3810.10">
    <property type="entry name" value="Biosynthetic peptidoglycan transglycosylase-like"/>
    <property type="match status" value="1"/>
</dbReference>
<evidence type="ECO:0000256" key="26">
    <source>
        <dbReference type="SAM" id="MobiDB-lite"/>
    </source>
</evidence>
<comment type="catalytic activity">
    <reaction evidence="23">
        <text>Preferential cleavage: (Ac)2-L-Lys-D-Ala-|-D-Ala. Also transpeptidation of peptidyl-alanyl moieties that are N-acyl substituents of D-alanine.</text>
        <dbReference type="EC" id="3.4.16.4"/>
    </reaction>
</comment>
<dbReference type="InterPro" id="IPR036950">
    <property type="entry name" value="PBP_transglycosylase"/>
</dbReference>
<evidence type="ECO:0000256" key="25">
    <source>
        <dbReference type="ARBA" id="ARBA00049902"/>
    </source>
</evidence>
<keyword evidence="22" id="KW-0961">Cell wall biogenesis/degradation</keyword>
<reference evidence="31 32" key="1">
    <citation type="submission" date="2020-08" db="EMBL/GenBank/DDBJ databases">
        <title>Genomic Encyclopedia of Type Strains, Phase III (KMG-III): the genomes of soil and plant-associated and newly described type strains.</title>
        <authorList>
            <person name="Whitman W."/>
        </authorList>
    </citation>
    <scope>NUCLEOTIDE SEQUENCE [LARGE SCALE GENOMIC DNA]</scope>
    <source>
        <strain evidence="31 32">CECT 7247</strain>
    </source>
</reference>
<keyword evidence="20" id="KW-0046">Antibiotic resistance</keyword>
<evidence type="ECO:0000256" key="12">
    <source>
        <dbReference type="ARBA" id="ARBA00022679"/>
    </source>
</evidence>
<accession>A0ABR6GQ68</accession>
<dbReference type="RefSeq" id="WP_221193693.1">
    <property type="nucleotide sequence ID" value="NZ_JACHXO010000001.1"/>
</dbReference>
<evidence type="ECO:0000256" key="19">
    <source>
        <dbReference type="ARBA" id="ARBA00023136"/>
    </source>
</evidence>
<keyword evidence="10" id="KW-0645">Protease</keyword>
<feature type="domain" description="Penicillin-binding protein transpeptidase" evidence="28">
    <location>
        <begin position="461"/>
        <end position="702"/>
    </location>
</feature>
<evidence type="ECO:0000256" key="27">
    <source>
        <dbReference type="SAM" id="Phobius"/>
    </source>
</evidence>
<dbReference type="Pfam" id="PF00912">
    <property type="entry name" value="Transgly"/>
    <property type="match status" value="1"/>
</dbReference>
<evidence type="ECO:0000256" key="23">
    <source>
        <dbReference type="ARBA" id="ARBA00034000"/>
    </source>
</evidence>